<dbReference type="SUPFAM" id="SSF57850">
    <property type="entry name" value="RING/U-box"/>
    <property type="match status" value="1"/>
</dbReference>
<dbReference type="Pfam" id="PF04564">
    <property type="entry name" value="U-box"/>
    <property type="match status" value="1"/>
</dbReference>
<evidence type="ECO:0000256" key="10">
    <source>
        <dbReference type="ARBA" id="ARBA00044543"/>
    </source>
</evidence>
<dbReference type="SUPFAM" id="SSF48452">
    <property type="entry name" value="TPR-like"/>
    <property type="match status" value="1"/>
</dbReference>
<dbReference type="SMART" id="SM00504">
    <property type="entry name" value="Ubox"/>
    <property type="match status" value="1"/>
</dbReference>
<dbReference type="Gene3D" id="3.30.40.10">
    <property type="entry name" value="Zinc/RING finger domain, C3HC4 (zinc finger)"/>
    <property type="match status" value="1"/>
</dbReference>
<comment type="catalytic activity">
    <reaction evidence="1">
        <text>S-ubiquitinyl-[E2 ubiquitin-conjugating enzyme]-L-cysteine + [acceptor protein]-L-lysine = [E2 ubiquitin-conjugating enzyme]-L-cysteine + N(6)-ubiquitinyl-[acceptor protein]-L-lysine.</text>
        <dbReference type="EC" id="2.3.2.27"/>
    </reaction>
</comment>
<evidence type="ECO:0000256" key="8">
    <source>
        <dbReference type="ARBA" id="ARBA00023110"/>
    </source>
</evidence>
<dbReference type="EMBL" id="KN847480">
    <property type="protein sequence ID" value="KIX02171.1"/>
    <property type="molecule type" value="Genomic_DNA"/>
</dbReference>
<keyword evidence="8" id="KW-0413">Isomerase</keyword>
<sequence length="284" mass="32342">MSFREQGNEHFKAGQFKEAESLYTQAIAEHSRSDPKVFANRSLTRLKLQDWPGAESDARKAIELYGPKNKALSMKSHFYLAQALLPQRHVGEALEEAKCAYSICLDTKDSSAEVISQFILKAKQAQWQSKETARLREMNETLALVEDLLNQQLDRDLKDVNERFARHEIGETGRSEEIMELERETETRRSIIRKAFQDPAVPDSAERVVPDWLIDPITFEVMHDPVITPTGVSFERVSLLKHIKANGCDPLTRQPLHAEELIPNVALKNASSEFLDKNGWAADW</sequence>
<dbReference type="InterPro" id="IPR003613">
    <property type="entry name" value="Ubox_domain"/>
</dbReference>
<dbReference type="GO" id="GO:0061630">
    <property type="term" value="F:ubiquitin protein ligase activity"/>
    <property type="evidence" value="ECO:0007669"/>
    <property type="project" value="UniProtKB-EC"/>
</dbReference>
<evidence type="ECO:0000256" key="2">
    <source>
        <dbReference type="ARBA" id="ARBA00012483"/>
    </source>
</evidence>
<protein>
    <recommendedName>
        <fullName evidence="9">E3 ubiquitin-protein ligase CHIP</fullName>
        <ecNumber evidence="2">2.3.2.27</ecNumber>
        <ecNumber evidence="3">5.2.1.8</ecNumber>
    </recommendedName>
    <alternativeName>
        <fullName evidence="10">RING-type E3 ubiquitin transferase CHIP</fullName>
    </alternativeName>
</protein>
<organism evidence="12 13">
    <name type="scientific">Rhinocladiella mackenziei CBS 650.93</name>
    <dbReference type="NCBI Taxonomy" id="1442369"/>
    <lineage>
        <taxon>Eukaryota</taxon>
        <taxon>Fungi</taxon>
        <taxon>Dikarya</taxon>
        <taxon>Ascomycota</taxon>
        <taxon>Pezizomycotina</taxon>
        <taxon>Eurotiomycetes</taxon>
        <taxon>Chaetothyriomycetidae</taxon>
        <taxon>Chaetothyriales</taxon>
        <taxon>Herpotrichiellaceae</taxon>
        <taxon>Rhinocladiella</taxon>
    </lineage>
</organism>
<dbReference type="EC" id="5.2.1.8" evidence="3"/>
<dbReference type="InterPro" id="IPR013083">
    <property type="entry name" value="Znf_RING/FYVE/PHD"/>
</dbReference>
<dbReference type="GO" id="GO:0000209">
    <property type="term" value="P:protein polyubiquitination"/>
    <property type="evidence" value="ECO:0007669"/>
    <property type="project" value="TreeGrafter"/>
</dbReference>
<keyword evidence="8" id="KW-0697">Rotamase</keyword>
<dbReference type="GO" id="GO:0005737">
    <property type="term" value="C:cytoplasm"/>
    <property type="evidence" value="ECO:0007669"/>
    <property type="project" value="TreeGrafter"/>
</dbReference>
<dbReference type="InterPro" id="IPR045202">
    <property type="entry name" value="CHIP_RING-Ubox"/>
</dbReference>
<evidence type="ECO:0000313" key="12">
    <source>
        <dbReference type="EMBL" id="KIX02171.1"/>
    </source>
</evidence>
<feature type="domain" description="U-box" evidence="11">
    <location>
        <begin position="208"/>
        <end position="281"/>
    </location>
</feature>
<evidence type="ECO:0000256" key="4">
    <source>
        <dbReference type="ARBA" id="ARBA00022679"/>
    </source>
</evidence>
<dbReference type="VEuPathDB" id="FungiDB:Z518_08110"/>
<keyword evidence="6" id="KW-0833">Ubl conjugation pathway</keyword>
<name>A0A0D2IFX7_9EURO</name>
<dbReference type="RefSeq" id="XP_013269307.1">
    <property type="nucleotide sequence ID" value="XM_013413853.1"/>
</dbReference>
<dbReference type="Gene3D" id="1.25.40.10">
    <property type="entry name" value="Tetratricopeptide repeat domain"/>
    <property type="match status" value="1"/>
</dbReference>
<dbReference type="GO" id="GO:0003755">
    <property type="term" value="F:peptidyl-prolyl cis-trans isomerase activity"/>
    <property type="evidence" value="ECO:0007669"/>
    <property type="project" value="UniProtKB-KW"/>
</dbReference>
<keyword evidence="4" id="KW-0808">Transferase</keyword>
<evidence type="ECO:0000256" key="9">
    <source>
        <dbReference type="ARBA" id="ARBA00044534"/>
    </source>
</evidence>
<dbReference type="PROSITE" id="PS51698">
    <property type="entry name" value="U_BOX"/>
    <property type="match status" value="1"/>
</dbReference>
<evidence type="ECO:0000256" key="7">
    <source>
        <dbReference type="ARBA" id="ARBA00022803"/>
    </source>
</evidence>
<dbReference type="PANTHER" id="PTHR46803:SF2">
    <property type="entry name" value="E3 UBIQUITIN-PROTEIN LIGASE CHIP"/>
    <property type="match status" value="1"/>
</dbReference>
<dbReference type="InterPro" id="IPR011990">
    <property type="entry name" value="TPR-like_helical_dom_sf"/>
</dbReference>
<dbReference type="GO" id="GO:0043161">
    <property type="term" value="P:proteasome-mediated ubiquitin-dependent protein catabolic process"/>
    <property type="evidence" value="ECO:0007669"/>
    <property type="project" value="TreeGrafter"/>
</dbReference>
<evidence type="ECO:0000256" key="1">
    <source>
        <dbReference type="ARBA" id="ARBA00000900"/>
    </source>
</evidence>
<dbReference type="OrthoDB" id="629492at2759"/>
<dbReference type="GeneID" id="25296181"/>
<dbReference type="Proteomes" id="UP000053617">
    <property type="component" value="Unassembled WGS sequence"/>
</dbReference>
<evidence type="ECO:0000256" key="3">
    <source>
        <dbReference type="ARBA" id="ARBA00013194"/>
    </source>
</evidence>
<evidence type="ECO:0000259" key="11">
    <source>
        <dbReference type="PROSITE" id="PS51698"/>
    </source>
</evidence>
<dbReference type="GO" id="GO:0071218">
    <property type="term" value="P:cellular response to misfolded protein"/>
    <property type="evidence" value="ECO:0007669"/>
    <property type="project" value="TreeGrafter"/>
</dbReference>
<gene>
    <name evidence="12" type="ORF">Z518_08110</name>
</gene>
<keyword evidence="5" id="KW-0677">Repeat</keyword>
<evidence type="ECO:0000256" key="6">
    <source>
        <dbReference type="ARBA" id="ARBA00022786"/>
    </source>
</evidence>
<accession>A0A0D2IFX7</accession>
<dbReference type="GO" id="GO:0006515">
    <property type="term" value="P:protein quality control for misfolded or incompletely synthesized proteins"/>
    <property type="evidence" value="ECO:0007669"/>
    <property type="project" value="TreeGrafter"/>
</dbReference>
<dbReference type="PANTHER" id="PTHR46803">
    <property type="entry name" value="E3 UBIQUITIN-PROTEIN LIGASE CHIP"/>
    <property type="match status" value="1"/>
</dbReference>
<dbReference type="GO" id="GO:0051087">
    <property type="term" value="F:protein-folding chaperone binding"/>
    <property type="evidence" value="ECO:0007669"/>
    <property type="project" value="TreeGrafter"/>
</dbReference>
<proteinExistence type="predicted"/>
<dbReference type="EC" id="2.3.2.27" evidence="2"/>
<dbReference type="CDD" id="cd16654">
    <property type="entry name" value="RING-Ubox_CHIP"/>
    <property type="match status" value="1"/>
</dbReference>
<dbReference type="HOGENOM" id="CLU_056455_1_1_1"/>
<keyword evidence="7" id="KW-0802">TPR repeat</keyword>
<dbReference type="AlphaFoldDB" id="A0A0D2IFX7"/>
<dbReference type="GO" id="GO:0045862">
    <property type="term" value="P:positive regulation of proteolysis"/>
    <property type="evidence" value="ECO:0007669"/>
    <property type="project" value="TreeGrafter"/>
</dbReference>
<evidence type="ECO:0000313" key="13">
    <source>
        <dbReference type="Proteomes" id="UP000053617"/>
    </source>
</evidence>
<reference evidence="12 13" key="1">
    <citation type="submission" date="2015-01" db="EMBL/GenBank/DDBJ databases">
        <title>The Genome Sequence of Rhinocladiella mackenzie CBS 650.93.</title>
        <authorList>
            <consortium name="The Broad Institute Genomics Platform"/>
            <person name="Cuomo C."/>
            <person name="de Hoog S."/>
            <person name="Gorbushina A."/>
            <person name="Stielow B."/>
            <person name="Teixiera M."/>
            <person name="Abouelleil A."/>
            <person name="Chapman S.B."/>
            <person name="Priest M."/>
            <person name="Young S.K."/>
            <person name="Wortman J."/>
            <person name="Nusbaum C."/>
            <person name="Birren B."/>
        </authorList>
    </citation>
    <scope>NUCLEOTIDE SEQUENCE [LARGE SCALE GENOMIC DNA]</scope>
    <source>
        <strain evidence="12 13">CBS 650.93</strain>
    </source>
</reference>
<keyword evidence="13" id="KW-1185">Reference proteome</keyword>
<dbReference type="STRING" id="1442369.A0A0D2IFX7"/>
<evidence type="ECO:0000256" key="5">
    <source>
        <dbReference type="ARBA" id="ARBA00022737"/>
    </source>
</evidence>